<evidence type="ECO:0008006" key="4">
    <source>
        <dbReference type="Google" id="ProtNLM"/>
    </source>
</evidence>
<dbReference type="AlphaFoldDB" id="A0A0D2FAN4"/>
<gene>
    <name evidence="2" type="ORF">PV04_07325</name>
</gene>
<keyword evidence="3" id="KW-1185">Reference proteome</keyword>
<sequence length="323" mass="34614">MGASKPAAPTAKHADAHEHAHSRPTLEPRIKHIPQATIRKKWKPLPQSSQDKIHSILLNLKAKRSGGGGSARIPPVGRPGAKHTTRTAAVSKTAIAEAEYEKIVEDVASRLLSRLPRMPFPPASSSTSSKGTANGTDDFDLSSTLSRISALQAQLTCNVQAARLLTRQISREKAALKLDKKDLKTLEDGLRGSKEVRRRKERGLHPLARRGEGEGIGREHAAIIGIDAAGPAEEMRPLSLSVAFPAATTASTESTLDLLGSADQADPEMNALLGQLHSHLLSMRNNTASLVPVVDAVEEAKAALEKFAARNLDEPVLRRLYAG</sequence>
<feature type="region of interest" description="Disordered" evidence="1">
    <location>
        <begin position="64"/>
        <end position="84"/>
    </location>
</feature>
<dbReference type="HOGENOM" id="CLU_058654_0_0_1"/>
<proteinExistence type="predicted"/>
<feature type="compositionally biased region" description="Basic and acidic residues" evidence="1">
    <location>
        <begin position="12"/>
        <end position="29"/>
    </location>
</feature>
<dbReference type="STRING" id="5601.A0A0D2FAN4"/>
<protein>
    <recommendedName>
        <fullName evidence="4">Kinetochore protein fta7</fullName>
    </recommendedName>
</protein>
<feature type="region of interest" description="Disordered" evidence="1">
    <location>
        <begin position="1"/>
        <end position="29"/>
    </location>
</feature>
<dbReference type="Pfam" id="PF13094">
    <property type="entry name" value="CENP-Q"/>
    <property type="match status" value="1"/>
</dbReference>
<evidence type="ECO:0000256" key="1">
    <source>
        <dbReference type="SAM" id="MobiDB-lite"/>
    </source>
</evidence>
<dbReference type="EMBL" id="KN846960">
    <property type="protein sequence ID" value="KIW65038.1"/>
    <property type="molecule type" value="Genomic_DNA"/>
</dbReference>
<accession>A0A0D2FAN4</accession>
<organism evidence="2 3">
    <name type="scientific">Phialophora macrospora</name>
    <dbReference type="NCBI Taxonomy" id="1851006"/>
    <lineage>
        <taxon>Eukaryota</taxon>
        <taxon>Fungi</taxon>
        <taxon>Dikarya</taxon>
        <taxon>Ascomycota</taxon>
        <taxon>Pezizomycotina</taxon>
        <taxon>Eurotiomycetes</taxon>
        <taxon>Chaetothyriomycetidae</taxon>
        <taxon>Chaetothyriales</taxon>
        <taxon>Herpotrichiellaceae</taxon>
        <taxon>Phialophora</taxon>
    </lineage>
</organism>
<dbReference type="InterPro" id="IPR025212">
    <property type="entry name" value="CAD_CENP-Q"/>
</dbReference>
<dbReference type="Proteomes" id="UP000054266">
    <property type="component" value="Unassembled WGS sequence"/>
</dbReference>
<evidence type="ECO:0000313" key="2">
    <source>
        <dbReference type="EMBL" id="KIW65038.1"/>
    </source>
</evidence>
<name>A0A0D2FAN4_9EURO</name>
<evidence type="ECO:0000313" key="3">
    <source>
        <dbReference type="Proteomes" id="UP000054266"/>
    </source>
</evidence>
<reference evidence="2 3" key="1">
    <citation type="submission" date="2015-01" db="EMBL/GenBank/DDBJ databases">
        <title>The Genome Sequence of Capronia semiimmersa CBS27337.</title>
        <authorList>
            <consortium name="The Broad Institute Genomics Platform"/>
            <person name="Cuomo C."/>
            <person name="de Hoog S."/>
            <person name="Gorbushina A."/>
            <person name="Stielow B."/>
            <person name="Teixiera M."/>
            <person name="Abouelleil A."/>
            <person name="Chapman S.B."/>
            <person name="Priest M."/>
            <person name="Young S.K."/>
            <person name="Wortman J."/>
            <person name="Nusbaum C."/>
            <person name="Birren B."/>
        </authorList>
    </citation>
    <scope>NUCLEOTIDE SEQUENCE [LARGE SCALE GENOMIC DNA]</scope>
    <source>
        <strain evidence="2 3">CBS 27337</strain>
    </source>
</reference>